<dbReference type="Proteomes" id="UP000000305">
    <property type="component" value="Unassembled WGS sequence"/>
</dbReference>
<dbReference type="InParanoid" id="E9GH51"/>
<evidence type="ECO:0000313" key="1">
    <source>
        <dbReference type="EMBL" id="EFX81250.1"/>
    </source>
</evidence>
<reference evidence="1 2" key="1">
    <citation type="journal article" date="2011" name="Science">
        <title>The ecoresponsive genome of Daphnia pulex.</title>
        <authorList>
            <person name="Colbourne J.K."/>
            <person name="Pfrender M.E."/>
            <person name="Gilbert D."/>
            <person name="Thomas W.K."/>
            <person name="Tucker A."/>
            <person name="Oakley T.H."/>
            <person name="Tokishita S."/>
            <person name="Aerts A."/>
            <person name="Arnold G.J."/>
            <person name="Basu M.K."/>
            <person name="Bauer D.J."/>
            <person name="Caceres C.E."/>
            <person name="Carmel L."/>
            <person name="Casola C."/>
            <person name="Choi J.H."/>
            <person name="Detter J.C."/>
            <person name="Dong Q."/>
            <person name="Dusheyko S."/>
            <person name="Eads B.D."/>
            <person name="Frohlich T."/>
            <person name="Geiler-Samerotte K.A."/>
            <person name="Gerlach D."/>
            <person name="Hatcher P."/>
            <person name="Jogdeo S."/>
            <person name="Krijgsveld J."/>
            <person name="Kriventseva E.V."/>
            <person name="Kultz D."/>
            <person name="Laforsch C."/>
            <person name="Lindquist E."/>
            <person name="Lopez J."/>
            <person name="Manak J.R."/>
            <person name="Muller J."/>
            <person name="Pangilinan J."/>
            <person name="Patwardhan R.P."/>
            <person name="Pitluck S."/>
            <person name="Pritham E.J."/>
            <person name="Rechtsteiner A."/>
            <person name="Rho M."/>
            <person name="Rogozin I.B."/>
            <person name="Sakarya O."/>
            <person name="Salamov A."/>
            <person name="Schaack S."/>
            <person name="Shapiro H."/>
            <person name="Shiga Y."/>
            <person name="Skalitzky C."/>
            <person name="Smith Z."/>
            <person name="Souvorov A."/>
            <person name="Sung W."/>
            <person name="Tang Z."/>
            <person name="Tsuchiya D."/>
            <person name="Tu H."/>
            <person name="Vos H."/>
            <person name="Wang M."/>
            <person name="Wolf Y.I."/>
            <person name="Yamagata H."/>
            <person name="Yamada T."/>
            <person name="Ye Y."/>
            <person name="Shaw J.R."/>
            <person name="Andrews J."/>
            <person name="Crease T.J."/>
            <person name="Tang H."/>
            <person name="Lucas S.M."/>
            <person name="Robertson H.M."/>
            <person name="Bork P."/>
            <person name="Koonin E.V."/>
            <person name="Zdobnov E.M."/>
            <person name="Grigoriev I.V."/>
            <person name="Lynch M."/>
            <person name="Boore J.L."/>
        </authorList>
    </citation>
    <scope>NUCLEOTIDE SEQUENCE [LARGE SCALE GENOMIC DNA]</scope>
</reference>
<dbReference type="AlphaFoldDB" id="E9GH51"/>
<dbReference type="EMBL" id="GL732544">
    <property type="protein sequence ID" value="EFX81250.1"/>
    <property type="molecule type" value="Genomic_DNA"/>
</dbReference>
<sequence length="134" mass="15475">MARIRSKILELQSSKQKRMMDLFEKETVLVSQLKRNLLDAFKSELFTRGISKDSLYIYCHCLESNFNKSKKYETIVKCEDLLNAIRENVTLCGLRPAANAYLLAMSSGSKYHLKDETLLIPQTGSPTHRKIERM</sequence>
<name>E9GH51_DAPPU</name>
<accession>E9GH51</accession>
<protein>
    <submittedName>
        <fullName evidence="1">Uncharacterized protein</fullName>
    </submittedName>
</protein>
<dbReference type="KEGG" id="dpx:DAPPUDRAFT_242644"/>
<keyword evidence="2" id="KW-1185">Reference proteome</keyword>
<dbReference type="HOGENOM" id="CLU_1898328_0_0_1"/>
<dbReference type="PhylomeDB" id="E9GH51"/>
<evidence type="ECO:0000313" key="2">
    <source>
        <dbReference type="Proteomes" id="UP000000305"/>
    </source>
</evidence>
<gene>
    <name evidence="1" type="ORF">DAPPUDRAFT_242644</name>
</gene>
<proteinExistence type="predicted"/>
<organism evidence="1 2">
    <name type="scientific">Daphnia pulex</name>
    <name type="common">Water flea</name>
    <dbReference type="NCBI Taxonomy" id="6669"/>
    <lineage>
        <taxon>Eukaryota</taxon>
        <taxon>Metazoa</taxon>
        <taxon>Ecdysozoa</taxon>
        <taxon>Arthropoda</taxon>
        <taxon>Crustacea</taxon>
        <taxon>Branchiopoda</taxon>
        <taxon>Diplostraca</taxon>
        <taxon>Cladocera</taxon>
        <taxon>Anomopoda</taxon>
        <taxon>Daphniidae</taxon>
        <taxon>Daphnia</taxon>
    </lineage>
</organism>